<protein>
    <submittedName>
        <fullName evidence="2">Uncharacterized protein</fullName>
    </submittedName>
</protein>
<name>A0A4Z2JHA8_9TELE</name>
<evidence type="ECO:0000256" key="1">
    <source>
        <dbReference type="SAM" id="MobiDB-lite"/>
    </source>
</evidence>
<feature type="region of interest" description="Disordered" evidence="1">
    <location>
        <begin position="47"/>
        <end position="69"/>
    </location>
</feature>
<gene>
    <name evidence="2" type="ORF">EYF80_000163</name>
</gene>
<comment type="caution">
    <text evidence="2">The sequence shown here is derived from an EMBL/GenBank/DDBJ whole genome shotgun (WGS) entry which is preliminary data.</text>
</comment>
<dbReference type="Proteomes" id="UP000314294">
    <property type="component" value="Unassembled WGS sequence"/>
</dbReference>
<keyword evidence="3" id="KW-1185">Reference proteome</keyword>
<reference evidence="2 3" key="1">
    <citation type="submission" date="2019-03" db="EMBL/GenBank/DDBJ databases">
        <title>First draft genome of Liparis tanakae, snailfish: a comprehensive survey of snailfish specific genes.</title>
        <authorList>
            <person name="Kim W."/>
            <person name="Song I."/>
            <person name="Jeong J.-H."/>
            <person name="Kim D."/>
            <person name="Kim S."/>
            <person name="Ryu S."/>
            <person name="Song J.Y."/>
            <person name="Lee S.K."/>
        </authorList>
    </citation>
    <scope>NUCLEOTIDE SEQUENCE [LARGE SCALE GENOMIC DNA]</scope>
    <source>
        <tissue evidence="2">Muscle</tissue>
    </source>
</reference>
<accession>A0A4Z2JHA8</accession>
<dbReference type="AlphaFoldDB" id="A0A4Z2JHA8"/>
<sequence>MTDTPAAVLLCLGTESPVKLHPAYPDSEMISGATYVGVPHTVYRGPSTTVARPKSPSFNDLVPSGYSNT</sequence>
<dbReference type="EMBL" id="SRLO01000001">
    <property type="protein sequence ID" value="TNN89560.1"/>
    <property type="molecule type" value="Genomic_DNA"/>
</dbReference>
<proteinExistence type="predicted"/>
<evidence type="ECO:0000313" key="2">
    <source>
        <dbReference type="EMBL" id="TNN89560.1"/>
    </source>
</evidence>
<organism evidence="2 3">
    <name type="scientific">Liparis tanakae</name>
    <name type="common">Tanaka's snailfish</name>
    <dbReference type="NCBI Taxonomy" id="230148"/>
    <lineage>
        <taxon>Eukaryota</taxon>
        <taxon>Metazoa</taxon>
        <taxon>Chordata</taxon>
        <taxon>Craniata</taxon>
        <taxon>Vertebrata</taxon>
        <taxon>Euteleostomi</taxon>
        <taxon>Actinopterygii</taxon>
        <taxon>Neopterygii</taxon>
        <taxon>Teleostei</taxon>
        <taxon>Neoteleostei</taxon>
        <taxon>Acanthomorphata</taxon>
        <taxon>Eupercaria</taxon>
        <taxon>Perciformes</taxon>
        <taxon>Cottioidei</taxon>
        <taxon>Cottales</taxon>
        <taxon>Liparidae</taxon>
        <taxon>Liparis</taxon>
    </lineage>
</organism>
<evidence type="ECO:0000313" key="3">
    <source>
        <dbReference type="Proteomes" id="UP000314294"/>
    </source>
</evidence>